<dbReference type="Proteomes" id="UP000598350">
    <property type="component" value="Unassembled WGS sequence"/>
</dbReference>
<dbReference type="Gene3D" id="3.30.70.3110">
    <property type="match status" value="1"/>
</dbReference>
<sequence>MKKVKLLFGIVLLSTVIVSFTGSTKCPNSEDDESSIITDLYPQFEENLSLQAQAQNVNIEDLMYIEDTETVDLGFDTADYLPEDFNPYQGMIFDLEDIIYVEEEEEIELDFNTAMYLPNEFNAYSSTVLNVEDILYIESEDEIDLGFDTADYLPKGFNPYNENQIEVL</sequence>
<dbReference type="RefSeq" id="WP_188315351.1">
    <property type="nucleotide sequence ID" value="NZ_JABTCG010000006.1"/>
</dbReference>
<keyword evidence="3" id="KW-1185">Reference proteome</keyword>
<name>A0ABR7VJK1_9FLAO</name>
<evidence type="ECO:0008006" key="4">
    <source>
        <dbReference type="Google" id="ProtNLM"/>
    </source>
</evidence>
<evidence type="ECO:0000256" key="1">
    <source>
        <dbReference type="SAM" id="SignalP"/>
    </source>
</evidence>
<evidence type="ECO:0000313" key="3">
    <source>
        <dbReference type="Proteomes" id="UP000598350"/>
    </source>
</evidence>
<reference evidence="2 3" key="1">
    <citation type="submission" date="2020-05" db="EMBL/GenBank/DDBJ databases">
        <title>The draft genome sequence of Maribacter arenosus CAU 1321.</title>
        <authorList>
            <person name="Mu L."/>
        </authorList>
    </citation>
    <scope>NUCLEOTIDE SEQUENCE [LARGE SCALE GENOMIC DNA]</scope>
    <source>
        <strain evidence="2 3">CAU 1321</strain>
    </source>
</reference>
<feature type="chain" id="PRO_5045209344" description="Lipoprotein" evidence="1">
    <location>
        <begin position="22"/>
        <end position="168"/>
    </location>
</feature>
<comment type="caution">
    <text evidence="2">The sequence shown here is derived from an EMBL/GenBank/DDBJ whole genome shotgun (WGS) entry which is preliminary data.</text>
</comment>
<organism evidence="2 3">
    <name type="scientific">Maribacter arenosus</name>
    <dbReference type="NCBI Taxonomy" id="1854708"/>
    <lineage>
        <taxon>Bacteria</taxon>
        <taxon>Pseudomonadati</taxon>
        <taxon>Bacteroidota</taxon>
        <taxon>Flavobacteriia</taxon>
        <taxon>Flavobacteriales</taxon>
        <taxon>Flavobacteriaceae</taxon>
        <taxon>Maribacter</taxon>
    </lineage>
</organism>
<evidence type="ECO:0000313" key="2">
    <source>
        <dbReference type="EMBL" id="MBD0852224.1"/>
    </source>
</evidence>
<dbReference type="EMBL" id="JABTCG010000006">
    <property type="protein sequence ID" value="MBD0852224.1"/>
    <property type="molecule type" value="Genomic_DNA"/>
</dbReference>
<protein>
    <recommendedName>
        <fullName evidence="4">Lipoprotein</fullName>
    </recommendedName>
</protein>
<keyword evidence="1" id="KW-0732">Signal</keyword>
<accession>A0ABR7VJK1</accession>
<gene>
    <name evidence="2" type="ORF">HPE63_16195</name>
</gene>
<feature type="signal peptide" evidence="1">
    <location>
        <begin position="1"/>
        <end position="21"/>
    </location>
</feature>
<proteinExistence type="predicted"/>